<name>A0A1I8C1F8_MELHA</name>
<keyword evidence="1" id="KW-1185">Reference proteome</keyword>
<evidence type="ECO:0000313" key="2">
    <source>
        <dbReference type="WBParaSite" id="MhA1_Contig871.frz3.gene5"/>
    </source>
</evidence>
<dbReference type="WBParaSite" id="MhA1_Contig871.frz3.gene5">
    <property type="protein sequence ID" value="MhA1_Contig871.frz3.gene5"/>
    <property type="gene ID" value="MhA1_Contig871.frz3.gene5"/>
</dbReference>
<organism evidence="1 2">
    <name type="scientific">Meloidogyne hapla</name>
    <name type="common">Root-knot nematode worm</name>
    <dbReference type="NCBI Taxonomy" id="6305"/>
    <lineage>
        <taxon>Eukaryota</taxon>
        <taxon>Metazoa</taxon>
        <taxon>Ecdysozoa</taxon>
        <taxon>Nematoda</taxon>
        <taxon>Chromadorea</taxon>
        <taxon>Rhabditida</taxon>
        <taxon>Tylenchina</taxon>
        <taxon>Tylenchomorpha</taxon>
        <taxon>Tylenchoidea</taxon>
        <taxon>Meloidogynidae</taxon>
        <taxon>Meloidogyninae</taxon>
        <taxon>Meloidogyne</taxon>
    </lineage>
</organism>
<proteinExistence type="predicted"/>
<dbReference type="AlphaFoldDB" id="A0A1I8C1F8"/>
<dbReference type="Proteomes" id="UP000095281">
    <property type="component" value="Unplaced"/>
</dbReference>
<evidence type="ECO:0000313" key="1">
    <source>
        <dbReference type="Proteomes" id="UP000095281"/>
    </source>
</evidence>
<accession>A0A1I8C1F8</accession>
<sequence>MDENKLNLALLLEKTEGIENNLKKSFKNPNDSNELEDLFKIIKYKIYCNRADAIGSSITFIFEYLMLLSKKTFEFQNLIKKGKTSIVIEEINGYIDNIQAIVYDDNYYIKIRDFLSKNHREFLAEIFKNKNSLKELKDKKGNIYLIILLLPQNPTSFKFLDKYGLLDNGGK</sequence>
<reference evidence="2" key="1">
    <citation type="submission" date="2016-11" db="UniProtKB">
        <authorList>
            <consortium name="WormBaseParasite"/>
        </authorList>
    </citation>
    <scope>IDENTIFICATION</scope>
</reference>
<protein>
    <submittedName>
        <fullName evidence="2">Uncharacterized protein</fullName>
    </submittedName>
</protein>